<dbReference type="EMBL" id="JABSTQ010011272">
    <property type="protein sequence ID" value="KAG0413330.1"/>
    <property type="molecule type" value="Genomic_DNA"/>
</dbReference>
<evidence type="ECO:0000313" key="1">
    <source>
        <dbReference type="EMBL" id="KAG0413330.1"/>
    </source>
</evidence>
<gene>
    <name evidence="1" type="ORF">HPB47_009518</name>
</gene>
<reference evidence="1 2" key="1">
    <citation type="journal article" date="2020" name="Cell">
        <title>Large-Scale Comparative Analyses of Tick Genomes Elucidate Their Genetic Diversity and Vector Capacities.</title>
        <authorList>
            <consortium name="Tick Genome and Microbiome Consortium (TIGMIC)"/>
            <person name="Jia N."/>
            <person name="Wang J."/>
            <person name="Shi W."/>
            <person name="Du L."/>
            <person name="Sun Y."/>
            <person name="Zhan W."/>
            <person name="Jiang J.F."/>
            <person name="Wang Q."/>
            <person name="Zhang B."/>
            <person name="Ji P."/>
            <person name="Bell-Sakyi L."/>
            <person name="Cui X.M."/>
            <person name="Yuan T.T."/>
            <person name="Jiang B.G."/>
            <person name="Yang W.F."/>
            <person name="Lam T.T."/>
            <person name="Chang Q.C."/>
            <person name="Ding S.J."/>
            <person name="Wang X.J."/>
            <person name="Zhu J.G."/>
            <person name="Ruan X.D."/>
            <person name="Zhao L."/>
            <person name="Wei J.T."/>
            <person name="Ye R.Z."/>
            <person name="Que T.C."/>
            <person name="Du C.H."/>
            <person name="Zhou Y.H."/>
            <person name="Cheng J.X."/>
            <person name="Dai P.F."/>
            <person name="Guo W.B."/>
            <person name="Han X.H."/>
            <person name="Huang E.J."/>
            <person name="Li L.F."/>
            <person name="Wei W."/>
            <person name="Gao Y.C."/>
            <person name="Liu J.Z."/>
            <person name="Shao H.Z."/>
            <person name="Wang X."/>
            <person name="Wang C.C."/>
            <person name="Yang T.C."/>
            <person name="Huo Q.B."/>
            <person name="Li W."/>
            <person name="Chen H.Y."/>
            <person name="Chen S.E."/>
            <person name="Zhou L.G."/>
            <person name="Ni X.B."/>
            <person name="Tian J.H."/>
            <person name="Sheng Y."/>
            <person name="Liu T."/>
            <person name="Pan Y.S."/>
            <person name="Xia L.Y."/>
            <person name="Li J."/>
            <person name="Zhao F."/>
            <person name="Cao W.C."/>
        </authorList>
    </citation>
    <scope>NUCLEOTIDE SEQUENCE [LARGE SCALE GENOMIC DNA]</scope>
    <source>
        <strain evidence="1">Iper-2018</strain>
    </source>
</reference>
<comment type="caution">
    <text evidence="1">The sequence shown here is derived from an EMBL/GenBank/DDBJ whole genome shotgun (WGS) entry which is preliminary data.</text>
</comment>
<name>A0AC60P1W2_IXOPE</name>
<evidence type="ECO:0000313" key="2">
    <source>
        <dbReference type="Proteomes" id="UP000805193"/>
    </source>
</evidence>
<sequence length="2082" mass="230401">MLQFQYNVIRDAVTYTEHAKRKTVTAMDVVYALKRQGLGAMKQATLFRAWNPKPSTSGTAPRHKVKPPDTSAEDVVVLSDDDDEFLVQAMDQTLASAMPPPAPPPQKALEDLPGFDVVAGQTWIYPTNYPVRDYQFNIVQSCLFKNTMVILPTGLGKTFIAAVVMYNFYRWYPTGKIVFTAPTKPLVAQQIEACYKIMGIPLEDTLEMTGNVPAPRRATAWREKRVFFLTPQVMMNDLLRNALKPQDVKCLVIDEAHKALGNYAYCQVVQEIMKYTNQFRVVALSATPGSDVNAVRQVLSNLMISHVELRSEESIDIQKYTQRRTIDKVVVPLGHEIVEVKRKFLQVVCMYLERLERQGALPRLNPESLGKFRLLKLKEAFLQSPPQGMAPRLVGQLQGDFSLLISLYHAYELLLAHGLRPFFHFLKGIVDGEKSQPRVRYELMHHPGFNELYTDLKERLGVCDNAANETLRPSSTTSSLFEVVKRFRDGGYNVLVSTCVGEEGLDIGEIDLIVCYDAPKSPIRLVQRMGRTGRKRAGRIVVLLSEGKEEQAYRESNSKKQTVHRAILNGGRLGGLYQGAPTMVPRGITPSCHRMFMTVPEYRPAGGSKTALHGGQLPITSLLLAGTHWVRHVSRLRLRPQANGGKEGGVLTRQEQLYYEAHFEVAESAIPTMPTVSTSFVTLRGSTTPESDQTASRRPALSLSSWTPWQNSVQPTLRVSHSRKTDDYVHVMQFIENLRLTDDCMDAYGLEMKTFLRMEDVMSDSEADNRLDDEDDGDVAPRKKGGKKRAGLGSDAPSERRAVLKKGKVLSNKRKDCDVSSVGSDLPSSSFGSDGAASDRHKTKKKKTITDFFKEKPEPDDLSTRASAEETDFVEVVESRDDGRCNIVTLEELFRLSPARECEDWLGRTVDAPRVEVRTPPTLEADVLPGTEGPWSPVDIGKALGRDAPHESDAVLSSCERSLFLLDVADDLNLGSPSGTDAGVGSALARTVDGELLDACEKAGRSAGTDRALAAGTTRGSRTWSSKLELDSDLEDMLGEDCFEDVSWSCNRTDDMGGDAEPAGESVVEDVAVSKVNSREVQPEIPVMALPRLLDAVSHSTPCKPVPGPSAINVKPRSMAFIASPEVFCGPSPIRNVEAQSKTDTWDLLDDSDAELFQDLSDGQDDVETDKAEDEDDDPENLGMTELCALLDQESTLPNEVALPEISKPVSSNGANSYQSRVQSFPVEVVPPKRLNPVSSGVADLCQSRVQSLPTETAPAPKISRPVSSGVADWCQSRVQSFPTQAAPPEISKAVSSVVAAQCQSRVQPLTPKVVPRGILKPVSSGVPDRCQSRVPSLPTKVAPPEDSKPVSSSRVAHPCQSLIGEKDPTKEACPRRSLFSTFATLPVVNHTGETSVRSRPSFELLVDLEDLGFSSDESASAISKKETDHDRPPVLAVGSSRELPPSRGRLSSKQIPVALVKPMVATQERGPVVIVSSEEESPVRVRRKVARRRAVLSDTSSPDSDVPSPSKKVSSKAPKHKAPKRGLESSDDDFQGHEAKGRAQRSLSLRSTVRRDPHCSGEKQRRDLSSRKEKGRSKELVARKERNNVNQFIEREADVSADIVHSSDESENSSLDAMDDSFIDDQTQAPNKSLYLHAMRSPIGVGRFKLSHRAEAHEINVYSQAVSEDEADYICDSFCVRNSDPDCLSEPEDNVEERCITRRRKEKKTRRQERQKHVSISDEDDEDEASVFGTKVNTSSVIDTSDCHIARSTPADDRLQSEDAILPLRIRHPESQRASANAGQSSRSSDLAHDSATISRERRLNLQRLKQDEFRQKHLKEQSLRKGETPSTSARLERLPTGSTSSVSERAEETRSEDVSIFVDSRVIASGPALVSMLRAKRGVDVHVHSLEVGDFLVSQRTCVIRKSWIDFGNSQNQARLVDEVRRLFELYDRPCVILERLQRSKPGERTFKRTKYFDFTLMSLASTHAKVLFSYSQEETADLLLTLAQREQQKGMALASVHCLRDKNEAVQFYLSVPKVSLATALNFAAGFRSIAEFLNSSVERVQEVGKTTRSRAKDIVDFCNTSDCGRAERVCNPFP</sequence>
<proteinExistence type="predicted"/>
<organism evidence="1 2">
    <name type="scientific">Ixodes persulcatus</name>
    <name type="common">Taiga tick</name>
    <dbReference type="NCBI Taxonomy" id="34615"/>
    <lineage>
        <taxon>Eukaryota</taxon>
        <taxon>Metazoa</taxon>
        <taxon>Ecdysozoa</taxon>
        <taxon>Arthropoda</taxon>
        <taxon>Chelicerata</taxon>
        <taxon>Arachnida</taxon>
        <taxon>Acari</taxon>
        <taxon>Parasitiformes</taxon>
        <taxon>Ixodida</taxon>
        <taxon>Ixodoidea</taxon>
        <taxon>Ixodidae</taxon>
        <taxon>Ixodinae</taxon>
        <taxon>Ixodes</taxon>
    </lineage>
</organism>
<accession>A0AC60P1W2</accession>
<protein>
    <submittedName>
        <fullName evidence="1">Uncharacterized protein</fullName>
    </submittedName>
</protein>
<keyword evidence="2" id="KW-1185">Reference proteome</keyword>
<dbReference type="Proteomes" id="UP000805193">
    <property type="component" value="Unassembled WGS sequence"/>
</dbReference>